<evidence type="ECO:0000313" key="6">
    <source>
        <dbReference type="Proteomes" id="UP001330812"/>
    </source>
</evidence>
<feature type="domain" description="UspA" evidence="4">
    <location>
        <begin position="8"/>
        <end position="145"/>
    </location>
</feature>
<evidence type="ECO:0000256" key="2">
    <source>
        <dbReference type="ARBA" id="ARBA00022741"/>
    </source>
</evidence>
<dbReference type="InterPro" id="IPR014729">
    <property type="entry name" value="Rossmann-like_a/b/a_fold"/>
</dbReference>
<comment type="similarity">
    <text evidence="1">Belongs to the universal stress protein A family.</text>
</comment>
<dbReference type="Pfam" id="PF00582">
    <property type="entry name" value="Usp"/>
    <property type="match status" value="2"/>
</dbReference>
<dbReference type="InterPro" id="IPR006016">
    <property type="entry name" value="UspA"/>
</dbReference>
<dbReference type="PRINTS" id="PR01438">
    <property type="entry name" value="UNVRSLSTRESS"/>
</dbReference>
<keyword evidence="6" id="KW-1185">Reference proteome</keyword>
<evidence type="ECO:0000256" key="1">
    <source>
        <dbReference type="ARBA" id="ARBA00008791"/>
    </source>
</evidence>
<dbReference type="RefSeq" id="WP_326837924.1">
    <property type="nucleotide sequence ID" value="NZ_CP142149.1"/>
</dbReference>
<name>A0ABZ1INW1_9PSEU</name>
<evidence type="ECO:0000256" key="3">
    <source>
        <dbReference type="ARBA" id="ARBA00022840"/>
    </source>
</evidence>
<protein>
    <submittedName>
        <fullName evidence="5">Universal stress protein</fullName>
    </submittedName>
</protein>
<accession>A0ABZ1INW1</accession>
<organism evidence="5 6">
    <name type="scientific">Amycolatopsis rhabdoformis</name>
    <dbReference type="NCBI Taxonomy" id="1448059"/>
    <lineage>
        <taxon>Bacteria</taxon>
        <taxon>Bacillati</taxon>
        <taxon>Actinomycetota</taxon>
        <taxon>Actinomycetes</taxon>
        <taxon>Pseudonocardiales</taxon>
        <taxon>Pseudonocardiaceae</taxon>
        <taxon>Amycolatopsis</taxon>
    </lineage>
</organism>
<reference evidence="5 6" key="1">
    <citation type="journal article" date="2015" name="Int. J. Syst. Evol. Microbiol.">
        <title>Amycolatopsis rhabdoformis sp. nov., an actinomycete isolated from a tropical forest soil.</title>
        <authorList>
            <person name="Souza W.R."/>
            <person name="Silva R.E."/>
            <person name="Goodfellow M."/>
            <person name="Busarakam K."/>
            <person name="Figueiro F.S."/>
            <person name="Ferreira D."/>
            <person name="Rodrigues-Filho E."/>
            <person name="Moraes L.A.B."/>
            <person name="Zucchi T.D."/>
        </authorList>
    </citation>
    <scope>NUCLEOTIDE SEQUENCE [LARGE SCALE GENOMIC DNA]</scope>
    <source>
        <strain evidence="5 6">NCIMB 14900</strain>
    </source>
</reference>
<keyword evidence="2" id="KW-0547">Nucleotide-binding</keyword>
<keyword evidence="3" id="KW-0067">ATP-binding</keyword>
<sequence>MTPNDSATVVVGVDGSEGAGEAVRWAARLASARALELEVVHCLQVAALYYGGGPAGSDALFGQLRLEGERITERARELALSIGPSLTVRTEVVADAPPAGLLDRSKRVRMVVLGRTGTGGFAGMLVGGTAATVASHAGCPVAVIRGRHGDGPVPSEGPVVVGVDCTPNSEAAIAAAFEEAGFRGVPLVALHAWNDVTYDGPGSTARLIPQPESLEPGEERLLAQRLAGWQEKYPDVRVRRIVTRDRPRHALLSESDRAQLVVVGSRGRGGFRGMLLGSTSQALLHHSSCPVLVVRRGSDHPL</sequence>
<dbReference type="PANTHER" id="PTHR46268:SF27">
    <property type="entry name" value="UNIVERSAL STRESS PROTEIN RV2623"/>
    <property type="match status" value="1"/>
</dbReference>
<evidence type="ECO:0000313" key="5">
    <source>
        <dbReference type="EMBL" id="WSE35119.1"/>
    </source>
</evidence>
<dbReference type="Gene3D" id="3.40.50.620">
    <property type="entry name" value="HUPs"/>
    <property type="match status" value="2"/>
</dbReference>
<proteinExistence type="inferred from homology"/>
<feature type="domain" description="UspA" evidence="4">
    <location>
        <begin position="158"/>
        <end position="295"/>
    </location>
</feature>
<evidence type="ECO:0000259" key="4">
    <source>
        <dbReference type="Pfam" id="PF00582"/>
    </source>
</evidence>
<dbReference type="EMBL" id="CP142149">
    <property type="protein sequence ID" value="WSE35119.1"/>
    <property type="molecule type" value="Genomic_DNA"/>
</dbReference>
<dbReference type="SUPFAM" id="SSF52402">
    <property type="entry name" value="Adenine nucleotide alpha hydrolases-like"/>
    <property type="match status" value="2"/>
</dbReference>
<gene>
    <name evidence="5" type="ORF">VSH64_08670</name>
</gene>
<dbReference type="InterPro" id="IPR006015">
    <property type="entry name" value="Universal_stress_UspA"/>
</dbReference>
<dbReference type="PANTHER" id="PTHR46268">
    <property type="entry name" value="STRESS RESPONSE PROTEIN NHAX"/>
    <property type="match status" value="1"/>
</dbReference>
<dbReference type="Proteomes" id="UP001330812">
    <property type="component" value="Chromosome"/>
</dbReference>